<protein>
    <submittedName>
        <fullName evidence="2">Uncharacterized protein</fullName>
    </submittedName>
</protein>
<gene>
    <name evidence="2" type="ORF">GA0061094_0405</name>
</gene>
<accession>A0A1C3Z4B4</accession>
<dbReference type="Proteomes" id="UP000181997">
    <property type="component" value="Unassembled WGS sequence"/>
</dbReference>
<reference evidence="3" key="1">
    <citation type="submission" date="2016-08" db="EMBL/GenBank/DDBJ databases">
        <authorList>
            <person name="Varghese N."/>
            <person name="Submissions Spin"/>
        </authorList>
    </citation>
    <scope>NUCLEOTIDE SEQUENCE [LARGE SCALE GENOMIC DNA]</scope>
    <source>
        <strain evidence="3">SGD-1123</strain>
    </source>
</reference>
<organism evidence="2 3">
    <name type="scientific">[Bacillus] enclensis</name>
    <dbReference type="NCBI Taxonomy" id="1402860"/>
    <lineage>
        <taxon>Bacteria</taxon>
        <taxon>Bacillati</taxon>
        <taxon>Bacillota</taxon>
        <taxon>Bacilli</taxon>
        <taxon>Bacillales</taxon>
        <taxon>Bacillaceae</taxon>
        <taxon>Rossellomorea</taxon>
    </lineage>
</organism>
<keyword evidence="1" id="KW-0812">Transmembrane</keyword>
<dbReference type="AlphaFoldDB" id="A0A1C3Z4B4"/>
<proteinExistence type="predicted"/>
<evidence type="ECO:0000256" key="1">
    <source>
        <dbReference type="SAM" id="Phobius"/>
    </source>
</evidence>
<keyword evidence="3" id="KW-1185">Reference proteome</keyword>
<sequence>MFWDMLILITSFFGGALGTFGILKFFPTLLTNLLSEVHQQKNRVLLEDIKKCTSNSA</sequence>
<keyword evidence="1" id="KW-1133">Transmembrane helix</keyword>
<keyword evidence="1" id="KW-0472">Membrane</keyword>
<evidence type="ECO:0000313" key="2">
    <source>
        <dbReference type="EMBL" id="SCB77234.1"/>
    </source>
</evidence>
<name>A0A1C3Z4B4_9BACI</name>
<feature type="transmembrane region" description="Helical" evidence="1">
    <location>
        <begin position="6"/>
        <end position="26"/>
    </location>
</feature>
<dbReference type="EMBL" id="FMAU01000001">
    <property type="protein sequence ID" value="SCB77234.1"/>
    <property type="molecule type" value="Genomic_DNA"/>
</dbReference>
<evidence type="ECO:0000313" key="3">
    <source>
        <dbReference type="Proteomes" id="UP000181997"/>
    </source>
</evidence>